<keyword evidence="9 12" id="KW-1133">Transmembrane helix</keyword>
<dbReference type="InterPro" id="IPR013013">
    <property type="entry name" value="PTS_EIIC_1"/>
</dbReference>
<evidence type="ECO:0000256" key="2">
    <source>
        <dbReference type="ARBA" id="ARBA00022448"/>
    </source>
</evidence>
<evidence type="ECO:0000256" key="1">
    <source>
        <dbReference type="ARBA" id="ARBA00004651"/>
    </source>
</evidence>
<comment type="caution">
    <text evidence="16">The sequence shown here is derived from an EMBL/GenBank/DDBJ whole genome shotgun (WGS) entry which is preliminary data.</text>
</comment>
<dbReference type="GO" id="GO:0019866">
    <property type="term" value="C:organelle inner membrane"/>
    <property type="evidence" value="ECO:0007669"/>
    <property type="project" value="InterPro"/>
</dbReference>
<feature type="transmembrane region" description="Helical" evidence="12">
    <location>
        <begin position="287"/>
        <end position="307"/>
    </location>
</feature>
<organism evidence="16 17">
    <name type="scientific">Corynebacterium tapiri</name>
    <dbReference type="NCBI Taxonomy" id="1448266"/>
    <lineage>
        <taxon>Bacteria</taxon>
        <taxon>Bacillati</taxon>
        <taxon>Actinomycetota</taxon>
        <taxon>Actinomycetes</taxon>
        <taxon>Mycobacteriales</taxon>
        <taxon>Corynebacteriaceae</taxon>
        <taxon>Corynebacterium</taxon>
    </lineage>
</organism>
<keyword evidence="2" id="KW-0813">Transport</keyword>
<keyword evidence="17" id="KW-1185">Reference proteome</keyword>
<keyword evidence="8" id="KW-0418">Kinase</keyword>
<evidence type="ECO:0000259" key="15">
    <source>
        <dbReference type="PROSITE" id="PS51103"/>
    </source>
</evidence>
<evidence type="ECO:0000259" key="13">
    <source>
        <dbReference type="PROSITE" id="PS51093"/>
    </source>
</evidence>
<dbReference type="PANTHER" id="PTHR30009:SF4">
    <property type="entry name" value="PTS SYSTEM N-ACETYLGLUCOSAMINE-SPECIFIC EIICBA COMPONENT"/>
    <property type="match status" value="1"/>
</dbReference>
<feature type="transmembrane region" description="Helical" evidence="12">
    <location>
        <begin position="393"/>
        <end position="413"/>
    </location>
</feature>
<dbReference type="InterPro" id="IPR011055">
    <property type="entry name" value="Dup_hybrid_motif"/>
</dbReference>
<protein>
    <submittedName>
        <fullName evidence="16">PTS N-acetylmuramic acid transporter subunit IIBC</fullName>
    </submittedName>
</protein>
<evidence type="ECO:0000256" key="11">
    <source>
        <dbReference type="PROSITE-ProRule" id="PRU00421"/>
    </source>
</evidence>
<evidence type="ECO:0000256" key="3">
    <source>
        <dbReference type="ARBA" id="ARBA00022475"/>
    </source>
</evidence>
<dbReference type="InterPro" id="IPR003352">
    <property type="entry name" value="PTS_EIIC"/>
</dbReference>
<dbReference type="Gene3D" id="3.30.1360.60">
    <property type="entry name" value="Glucose permease domain IIB"/>
    <property type="match status" value="1"/>
</dbReference>
<evidence type="ECO:0000256" key="6">
    <source>
        <dbReference type="ARBA" id="ARBA00022683"/>
    </source>
</evidence>
<name>A0A5C4U4J7_9CORY</name>
<feature type="transmembrane region" description="Helical" evidence="12">
    <location>
        <begin position="21"/>
        <end position="39"/>
    </location>
</feature>
<feature type="domain" description="PTS EIIC type-1" evidence="15">
    <location>
        <begin position="5"/>
        <end position="425"/>
    </location>
</feature>
<sequence>MKIMSNVMTALQRLGKALMGAVAVMPVAALLSGFGYLISNMAGEDNFFALILLNSGGAVLDNLGLIFAIAIAFGLAKDSNGAAALSGYLGFATLTTLLDPEKVAVYKGIDAESLEGQAAIDWAAQGWDAVNNKNVLFGILAGVLAAWVYNRFSNTKLPDALAFFSGRRLVPILTALFAIVLAAIMFVLWPLVYSGLFSFGTWIQGLGAIGAGIYGFANRLLIPTGLHHALNSIFWFDVIGINDIGKFLSGAETIEAARTATDAASCPGAWNGTTCEVVGVVGQYQAGFFPIMMFGLPGAALAIVLRAKPGQRKVIGSLMGAGALASFLTGVTEPLEFSFMFVAPLLYVVHALLTGISLAVASAFHWTAGFGFSAGLMDMLLSSSNPLAHQWWMLLLLGLAFFLLYFGIFYFLIGALNLKTPGRGEEETPATAETAQSGDKYDAMASRIITGLGGARNIDTLDHCTTRLRVTTHDPARVDEPALRASGAAGVIRPSKTAVQVVVGPQVQFVYDAVAKRMHEPTAGTSLHAPVRGEVVDLSTVSDEAFASGALGQGFAVVPQAGSLLTITAPADGTITQLMKSSHAFVVRTDDGLDVLTHIGFDTVTLKGEGFTPLKSKGDTVRAGEPVIEVDAAALRERGFDLTTAVVMPEKSQTTAVELTPNGARVLR</sequence>
<dbReference type="NCBIfam" id="TIGR00830">
    <property type="entry name" value="PTBA"/>
    <property type="match status" value="1"/>
</dbReference>
<dbReference type="PANTHER" id="PTHR30009">
    <property type="entry name" value="CYTOCHROME C-TYPE SYNTHESIS PROTEIN AND PTS TRANSMEMBRANE COMPONENT"/>
    <property type="match status" value="1"/>
</dbReference>
<dbReference type="InterPro" id="IPR010974">
    <property type="entry name" value="PTS_IIBC_nag"/>
</dbReference>
<dbReference type="Pfam" id="PF00367">
    <property type="entry name" value="PTS_EIIB"/>
    <property type="match status" value="1"/>
</dbReference>
<dbReference type="InterPro" id="IPR001127">
    <property type="entry name" value="PTS_EIIA_1_perm"/>
</dbReference>
<evidence type="ECO:0000259" key="14">
    <source>
        <dbReference type="PROSITE" id="PS51098"/>
    </source>
</evidence>
<dbReference type="SUPFAM" id="SSF55604">
    <property type="entry name" value="Glucose permease domain IIB"/>
    <property type="match status" value="1"/>
</dbReference>
<dbReference type="GO" id="GO:0009401">
    <property type="term" value="P:phosphoenolpyruvate-dependent sugar phosphotransferase system"/>
    <property type="evidence" value="ECO:0007669"/>
    <property type="project" value="UniProtKB-KW"/>
</dbReference>
<evidence type="ECO:0000256" key="7">
    <source>
        <dbReference type="ARBA" id="ARBA00022692"/>
    </source>
</evidence>
<keyword evidence="4" id="KW-0762">Sugar transport</keyword>
<keyword evidence="5" id="KW-0808">Transferase</keyword>
<dbReference type="GO" id="GO:0005886">
    <property type="term" value="C:plasma membrane"/>
    <property type="evidence" value="ECO:0007669"/>
    <property type="project" value="UniProtKB-SubCell"/>
</dbReference>
<evidence type="ECO:0000256" key="4">
    <source>
        <dbReference type="ARBA" id="ARBA00022597"/>
    </source>
</evidence>
<keyword evidence="6" id="KW-0598">Phosphotransferase system</keyword>
<feature type="transmembrane region" description="Helical" evidence="12">
    <location>
        <begin position="135"/>
        <end position="152"/>
    </location>
</feature>
<dbReference type="InterPro" id="IPR050429">
    <property type="entry name" value="PTS_Glucose_EIICBA"/>
</dbReference>
<dbReference type="GO" id="GO:0008982">
    <property type="term" value="F:protein-N(PI)-phosphohistidine-sugar phosphotransferase activity"/>
    <property type="evidence" value="ECO:0007669"/>
    <property type="project" value="InterPro"/>
</dbReference>
<evidence type="ECO:0000313" key="16">
    <source>
        <dbReference type="EMBL" id="TNL98496.1"/>
    </source>
</evidence>
<dbReference type="SUPFAM" id="SSF51261">
    <property type="entry name" value="Duplicated hybrid motif"/>
    <property type="match status" value="1"/>
</dbReference>
<dbReference type="NCBIfam" id="TIGR01998">
    <property type="entry name" value="PTS-II-BC-nag"/>
    <property type="match status" value="1"/>
</dbReference>
<evidence type="ECO:0000313" key="17">
    <source>
        <dbReference type="Proteomes" id="UP000312032"/>
    </source>
</evidence>
<dbReference type="GO" id="GO:0015764">
    <property type="term" value="P:N-acetylglucosamine transport"/>
    <property type="evidence" value="ECO:0007669"/>
    <property type="project" value="TreeGrafter"/>
</dbReference>
<dbReference type="PROSITE" id="PS51103">
    <property type="entry name" value="PTS_EIIC_TYPE_1"/>
    <property type="match status" value="1"/>
</dbReference>
<dbReference type="OrthoDB" id="9797715at2"/>
<comment type="subcellular location">
    <subcellularLocation>
        <location evidence="1">Cell membrane</location>
        <topology evidence="1">Multi-pass membrane protein</topology>
    </subcellularLocation>
</comment>
<dbReference type="Proteomes" id="UP000312032">
    <property type="component" value="Unassembled WGS sequence"/>
</dbReference>
<feature type="active site" description="Phosphocysteine intermediate; for EIIB activity" evidence="11">
    <location>
        <position position="464"/>
    </location>
</feature>
<dbReference type="AlphaFoldDB" id="A0A5C4U4J7"/>
<dbReference type="InterPro" id="IPR036878">
    <property type="entry name" value="Glu_permease_IIB"/>
</dbReference>
<dbReference type="PROSITE" id="PS51093">
    <property type="entry name" value="PTS_EIIA_TYPE_1"/>
    <property type="match status" value="1"/>
</dbReference>
<dbReference type="Pfam" id="PF00358">
    <property type="entry name" value="PTS_EIIA_1"/>
    <property type="match status" value="1"/>
</dbReference>
<keyword evidence="7 12" id="KW-0812">Transmembrane</keyword>
<evidence type="ECO:0000256" key="10">
    <source>
        <dbReference type="ARBA" id="ARBA00023136"/>
    </source>
</evidence>
<dbReference type="InterPro" id="IPR018113">
    <property type="entry name" value="PTrfase_EIIB_Cys"/>
</dbReference>
<gene>
    <name evidence="16" type="ORF">FHE74_04665</name>
</gene>
<evidence type="ECO:0000256" key="5">
    <source>
        <dbReference type="ARBA" id="ARBA00022679"/>
    </source>
</evidence>
<dbReference type="GO" id="GO:0015572">
    <property type="term" value="F:N-acetylglucosamine transmembrane transporter activity"/>
    <property type="evidence" value="ECO:0007669"/>
    <property type="project" value="InterPro"/>
</dbReference>
<feature type="transmembrane region" description="Helical" evidence="12">
    <location>
        <begin position="172"/>
        <end position="192"/>
    </location>
</feature>
<feature type="domain" description="PTS EIIA type-1" evidence="13">
    <location>
        <begin position="543"/>
        <end position="650"/>
    </location>
</feature>
<feature type="transmembrane region" description="Helical" evidence="12">
    <location>
        <begin position="199"/>
        <end position="217"/>
    </location>
</feature>
<feature type="domain" description="PTS EIIB type-1" evidence="14">
    <location>
        <begin position="442"/>
        <end position="524"/>
    </location>
</feature>
<dbReference type="GO" id="GO:0016301">
    <property type="term" value="F:kinase activity"/>
    <property type="evidence" value="ECO:0007669"/>
    <property type="project" value="UniProtKB-KW"/>
</dbReference>
<dbReference type="EMBL" id="VDHJ01000005">
    <property type="protein sequence ID" value="TNL98496.1"/>
    <property type="molecule type" value="Genomic_DNA"/>
</dbReference>
<dbReference type="InterPro" id="IPR001996">
    <property type="entry name" value="PTS_IIB_1"/>
</dbReference>
<evidence type="ECO:0000256" key="8">
    <source>
        <dbReference type="ARBA" id="ARBA00022777"/>
    </source>
</evidence>
<evidence type="ECO:0000256" key="12">
    <source>
        <dbReference type="SAM" id="Phobius"/>
    </source>
</evidence>
<feature type="transmembrane region" description="Helical" evidence="12">
    <location>
        <begin position="314"/>
        <end position="331"/>
    </location>
</feature>
<dbReference type="NCBIfam" id="TIGR00826">
    <property type="entry name" value="EIIB_glc"/>
    <property type="match status" value="1"/>
</dbReference>
<keyword evidence="3" id="KW-1003">Cell membrane</keyword>
<keyword evidence="10 12" id="KW-0472">Membrane</keyword>
<dbReference type="Gene3D" id="2.70.70.10">
    <property type="entry name" value="Glucose Permease (Domain IIA)"/>
    <property type="match status" value="1"/>
</dbReference>
<evidence type="ECO:0000256" key="9">
    <source>
        <dbReference type="ARBA" id="ARBA00022989"/>
    </source>
</evidence>
<reference evidence="16 17" key="1">
    <citation type="submission" date="2019-06" db="EMBL/GenBank/DDBJ databases">
        <authorList>
            <person name="Li J."/>
        </authorList>
    </citation>
    <scope>NUCLEOTIDE SEQUENCE [LARGE SCALE GENOMIC DNA]</scope>
    <source>
        <strain evidence="16 17">LMG 28165</strain>
    </source>
</reference>
<dbReference type="Pfam" id="PF02378">
    <property type="entry name" value="PTS_EIIC"/>
    <property type="match status" value="1"/>
</dbReference>
<proteinExistence type="predicted"/>
<dbReference type="GO" id="GO:0090563">
    <property type="term" value="F:protein-phosphocysteine-sugar phosphotransferase activity"/>
    <property type="evidence" value="ECO:0007669"/>
    <property type="project" value="TreeGrafter"/>
</dbReference>
<feature type="transmembrane region" description="Helical" evidence="12">
    <location>
        <begin position="51"/>
        <end position="76"/>
    </location>
</feature>
<dbReference type="PROSITE" id="PS51098">
    <property type="entry name" value="PTS_EIIB_TYPE_1"/>
    <property type="match status" value="1"/>
</dbReference>
<accession>A0A5C4U4J7</accession>